<dbReference type="Gene3D" id="2.30.30.60">
    <property type="match status" value="1"/>
</dbReference>
<feature type="compositionally biased region" description="Pro residues" evidence="7">
    <location>
        <begin position="346"/>
        <end position="357"/>
    </location>
</feature>
<feature type="domain" description="Mechanosensitive ion channel MscS" evidence="9">
    <location>
        <begin position="179"/>
        <end position="246"/>
    </location>
</feature>
<dbReference type="Gene3D" id="3.30.70.100">
    <property type="match status" value="1"/>
</dbReference>
<feature type="transmembrane region" description="Helical" evidence="8">
    <location>
        <begin position="159"/>
        <end position="177"/>
    </location>
</feature>
<dbReference type="InterPro" id="IPR006685">
    <property type="entry name" value="MscS_channel_2nd"/>
</dbReference>
<evidence type="ECO:0000256" key="1">
    <source>
        <dbReference type="ARBA" id="ARBA00004651"/>
    </source>
</evidence>
<evidence type="ECO:0000259" key="11">
    <source>
        <dbReference type="Pfam" id="PF21088"/>
    </source>
</evidence>
<proteinExistence type="inferred from homology"/>
<evidence type="ECO:0000256" key="5">
    <source>
        <dbReference type="ARBA" id="ARBA00022989"/>
    </source>
</evidence>
<feature type="transmembrane region" description="Helical" evidence="8">
    <location>
        <begin position="17"/>
        <end position="34"/>
    </location>
</feature>
<evidence type="ECO:0000256" key="6">
    <source>
        <dbReference type="ARBA" id="ARBA00023136"/>
    </source>
</evidence>
<dbReference type="SUPFAM" id="SSF50182">
    <property type="entry name" value="Sm-like ribonucleoproteins"/>
    <property type="match status" value="1"/>
</dbReference>
<dbReference type="GO" id="GO:0008381">
    <property type="term" value="F:mechanosensitive monoatomic ion channel activity"/>
    <property type="evidence" value="ECO:0007669"/>
    <property type="project" value="UniProtKB-ARBA"/>
</dbReference>
<name>A0AAP2GN75_9BACT</name>
<comment type="similarity">
    <text evidence="2">Belongs to the MscS (TC 1.A.23) family.</text>
</comment>
<reference evidence="12 13" key="1">
    <citation type="submission" date="2021-05" db="EMBL/GenBank/DDBJ databases">
        <title>A Polyphasic approach of four new species of the genus Ohtaekwangia: Ohtaekwangia histidinii sp. nov., Ohtaekwangia cretensis sp. nov., Ohtaekwangia indiensis sp. nov., Ohtaekwangia reichenbachii sp. nov. from diverse environment.</title>
        <authorList>
            <person name="Octaviana S."/>
        </authorList>
    </citation>
    <scope>NUCLEOTIDE SEQUENCE [LARGE SCALE GENOMIC DNA]</scope>
    <source>
        <strain evidence="12 13">PWU4</strain>
    </source>
</reference>
<protein>
    <submittedName>
        <fullName evidence="12">Mechanosensitive ion channel family protein</fullName>
    </submittedName>
</protein>
<accession>A0AAP2GN75</accession>
<keyword evidence="6 8" id="KW-0472">Membrane</keyword>
<feature type="domain" description="Mechanosensitive ion channel transmembrane helices 2/3" evidence="11">
    <location>
        <begin position="138"/>
        <end position="178"/>
    </location>
</feature>
<dbReference type="SUPFAM" id="SSF82861">
    <property type="entry name" value="Mechanosensitive channel protein MscS (YggB), transmembrane region"/>
    <property type="match status" value="1"/>
</dbReference>
<dbReference type="InterPro" id="IPR023408">
    <property type="entry name" value="MscS_beta-dom_sf"/>
</dbReference>
<dbReference type="Gene3D" id="1.10.287.1260">
    <property type="match status" value="1"/>
</dbReference>
<evidence type="ECO:0000256" key="3">
    <source>
        <dbReference type="ARBA" id="ARBA00022475"/>
    </source>
</evidence>
<dbReference type="InterPro" id="IPR011014">
    <property type="entry name" value="MscS_channel_TM-2"/>
</dbReference>
<evidence type="ECO:0000313" key="12">
    <source>
        <dbReference type="EMBL" id="MBT1696217.1"/>
    </source>
</evidence>
<keyword evidence="5 8" id="KW-1133">Transmembrane helix</keyword>
<dbReference type="Pfam" id="PF21088">
    <property type="entry name" value="MS_channel_1st"/>
    <property type="match status" value="1"/>
</dbReference>
<dbReference type="RefSeq" id="WP_254161322.1">
    <property type="nucleotide sequence ID" value="NZ_JAHESF010000004.1"/>
</dbReference>
<comment type="subcellular location">
    <subcellularLocation>
        <location evidence="1">Cell membrane</location>
        <topology evidence="1">Multi-pass membrane protein</topology>
    </subcellularLocation>
</comment>
<dbReference type="SUPFAM" id="SSF82689">
    <property type="entry name" value="Mechanosensitive channel protein MscS (YggB), C-terminal domain"/>
    <property type="match status" value="1"/>
</dbReference>
<evidence type="ECO:0000256" key="4">
    <source>
        <dbReference type="ARBA" id="ARBA00022692"/>
    </source>
</evidence>
<evidence type="ECO:0000256" key="7">
    <source>
        <dbReference type="SAM" id="MobiDB-lite"/>
    </source>
</evidence>
<dbReference type="AlphaFoldDB" id="A0AAP2GN75"/>
<comment type="caution">
    <text evidence="12">The sequence shown here is derived from an EMBL/GenBank/DDBJ whole genome shotgun (WGS) entry which is preliminary data.</text>
</comment>
<keyword evidence="3" id="KW-1003">Cell membrane</keyword>
<evidence type="ECO:0000313" key="13">
    <source>
        <dbReference type="Proteomes" id="UP001319200"/>
    </source>
</evidence>
<dbReference type="Proteomes" id="UP001319200">
    <property type="component" value="Unassembled WGS sequence"/>
</dbReference>
<evidence type="ECO:0000259" key="9">
    <source>
        <dbReference type="Pfam" id="PF00924"/>
    </source>
</evidence>
<evidence type="ECO:0000256" key="8">
    <source>
        <dbReference type="SAM" id="Phobius"/>
    </source>
</evidence>
<feature type="transmembrane region" description="Helical" evidence="8">
    <location>
        <begin position="135"/>
        <end position="153"/>
    </location>
</feature>
<feature type="region of interest" description="Disordered" evidence="7">
    <location>
        <begin position="344"/>
        <end position="372"/>
    </location>
</feature>
<gene>
    <name evidence="12" type="ORF">KK083_04985</name>
</gene>
<keyword evidence="13" id="KW-1185">Reference proteome</keyword>
<dbReference type="InterPro" id="IPR049142">
    <property type="entry name" value="MS_channel_1st"/>
</dbReference>
<keyword evidence="4 8" id="KW-0812">Transmembrane</keyword>
<dbReference type="Pfam" id="PF21082">
    <property type="entry name" value="MS_channel_3rd"/>
    <property type="match status" value="1"/>
</dbReference>
<dbReference type="GO" id="GO:0005886">
    <property type="term" value="C:plasma membrane"/>
    <property type="evidence" value="ECO:0007669"/>
    <property type="project" value="UniProtKB-SubCell"/>
</dbReference>
<evidence type="ECO:0000259" key="10">
    <source>
        <dbReference type="Pfam" id="PF21082"/>
    </source>
</evidence>
<dbReference type="Pfam" id="PF00924">
    <property type="entry name" value="MS_channel_2nd"/>
    <property type="match status" value="1"/>
</dbReference>
<dbReference type="InterPro" id="IPR011066">
    <property type="entry name" value="MscS_channel_C_sf"/>
</dbReference>
<dbReference type="PANTHER" id="PTHR30566:SF25">
    <property type="entry name" value="INNER MEMBRANE PROTEIN"/>
    <property type="match status" value="1"/>
</dbReference>
<feature type="domain" description="Mechanosensitive ion channel MscS C-terminal" evidence="10">
    <location>
        <begin position="252"/>
        <end position="335"/>
    </location>
</feature>
<evidence type="ECO:0000256" key="2">
    <source>
        <dbReference type="ARBA" id="ARBA00008017"/>
    </source>
</evidence>
<sequence length="372" mass="41922">MQGLLDQVYYNNTVRDYLIAGGVIVLSILLLRTFKRVIIKRLRAAAAKTEGTTDDFIIDGVDRFALPIIQFAIIYWGLNFLDLSTKAERVIDVATSVIITYFVLRLISSVIMTLLESRIRRQEHGEDKIKQLGGLMLVINIFIWVIGVIFLLDNMGKDVTTIIAGLGIGGIAIALAAQNILGDLFNYFVIYFDRPFEIGDFIVVDDKMGTVEYLGIKTTRIRSLSGEQIIIGNSNLTGSRIHNFKRMASRRIVFTINIDFRTPIEKLKTIPVLLKNIIEQQKPIRFDRAHFAAYGDWALKFEVVYFVLDPDFNKYMDIQQAINLKIREEFEKNEIFIVTSPHTSLIPPPPAPPPAQEPPASAKATSGVGNKE</sequence>
<dbReference type="PANTHER" id="PTHR30566">
    <property type="entry name" value="YNAI-RELATED MECHANOSENSITIVE ION CHANNEL"/>
    <property type="match status" value="1"/>
</dbReference>
<dbReference type="InterPro" id="IPR049278">
    <property type="entry name" value="MS_channel_C"/>
</dbReference>
<dbReference type="EMBL" id="JAHESF010000004">
    <property type="protein sequence ID" value="MBT1696217.1"/>
    <property type="molecule type" value="Genomic_DNA"/>
</dbReference>
<organism evidence="12 13">
    <name type="scientific">Chryseosolibacter histidini</name>
    <dbReference type="NCBI Taxonomy" id="2782349"/>
    <lineage>
        <taxon>Bacteria</taxon>
        <taxon>Pseudomonadati</taxon>
        <taxon>Bacteroidota</taxon>
        <taxon>Cytophagia</taxon>
        <taxon>Cytophagales</taxon>
        <taxon>Chryseotaleaceae</taxon>
        <taxon>Chryseosolibacter</taxon>
    </lineage>
</organism>
<dbReference type="InterPro" id="IPR010920">
    <property type="entry name" value="LSM_dom_sf"/>
</dbReference>
<feature type="transmembrane region" description="Helical" evidence="8">
    <location>
        <begin position="93"/>
        <end position="115"/>
    </location>
</feature>